<keyword evidence="3" id="KW-0520">NAD</keyword>
<sequence length="306" mass="34878">MNRSVVQQIRNVTIKIPELKTPLPIVPSLQDEYQVVDLLTKMFEQHKGRILVVTGAEETRYVRNPNHRPILYHELSSSHHYRQRYWSRSYLGWPKMSRALPNDTHHILSQLSQEEDYIQTIITQNVDSLHTKAHTPPHKLIELHGTLYKVECMTCGDISTDRNLYQNRIHARNPSWKQLIGTGKMNPDGDVELPKDVSYDQFDIPACLSCGSLHMKPNVVFFGENIRKQVSLKAEEAVTRASAVLVLGSSLATYSCFRLVRLARQLNKPIAIITKGPTRADNLMDWKGQVGCRPVLKNLISNLIGP</sequence>
<evidence type="ECO:0000256" key="3">
    <source>
        <dbReference type="ARBA" id="ARBA00023027"/>
    </source>
</evidence>
<dbReference type="SUPFAM" id="SSF52467">
    <property type="entry name" value="DHS-like NAD/FAD-binding domain"/>
    <property type="match status" value="1"/>
</dbReference>
<comment type="similarity">
    <text evidence="1">Belongs to the sirtuin family. Class I subfamily.</text>
</comment>
<reference evidence="6 7" key="1">
    <citation type="submission" date="2024-04" db="EMBL/GenBank/DDBJ databases">
        <title>genome sequences of Mucor flavus KT1a and Helicostylum pulchrum KT1b strains isolated from the surface of a dry-aged beef.</title>
        <authorList>
            <person name="Toyotome T."/>
            <person name="Hosono M."/>
            <person name="Torimaru M."/>
            <person name="Fukuda K."/>
            <person name="Mikami N."/>
        </authorList>
    </citation>
    <scope>NUCLEOTIDE SEQUENCE [LARGE SCALE GENOMIC DNA]</scope>
    <source>
        <strain evidence="6 7">KT1a</strain>
    </source>
</reference>
<dbReference type="InterPro" id="IPR050134">
    <property type="entry name" value="NAD-dep_sirtuin_deacylases"/>
</dbReference>
<evidence type="ECO:0000313" key="6">
    <source>
        <dbReference type="EMBL" id="GAA5807671.1"/>
    </source>
</evidence>
<dbReference type="InterPro" id="IPR029035">
    <property type="entry name" value="DHS-like_NAD/FAD-binding_dom"/>
</dbReference>
<evidence type="ECO:0000256" key="1">
    <source>
        <dbReference type="ARBA" id="ARBA00006924"/>
    </source>
</evidence>
<dbReference type="InterPro" id="IPR003000">
    <property type="entry name" value="Sirtuin"/>
</dbReference>
<keyword evidence="7" id="KW-1185">Reference proteome</keyword>
<comment type="caution">
    <text evidence="6">The sequence shown here is derived from an EMBL/GenBank/DDBJ whole genome shotgun (WGS) entry which is preliminary data.</text>
</comment>
<feature type="binding site" evidence="4">
    <location>
        <position position="207"/>
    </location>
    <ligand>
        <name>Zn(2+)</name>
        <dbReference type="ChEBI" id="CHEBI:29105"/>
    </ligand>
</feature>
<protein>
    <recommendedName>
        <fullName evidence="5">Deacetylase sirtuin-type domain-containing protein</fullName>
    </recommendedName>
</protein>
<proteinExistence type="inferred from homology"/>
<keyword evidence="4" id="KW-0862">Zinc</keyword>
<dbReference type="PANTHER" id="PTHR11085:SF10">
    <property type="entry name" value="NAD-DEPENDENT PROTEIN DEACYLASE SIRTUIN-5, MITOCHONDRIAL-RELATED"/>
    <property type="match status" value="1"/>
</dbReference>
<feature type="active site" description="Proton acceptor" evidence="4">
    <location>
        <position position="144"/>
    </location>
</feature>
<dbReference type="Pfam" id="PF02146">
    <property type="entry name" value="SIR2"/>
    <property type="match status" value="1"/>
</dbReference>
<evidence type="ECO:0000313" key="7">
    <source>
        <dbReference type="Proteomes" id="UP001473302"/>
    </source>
</evidence>
<accession>A0ABP9YLD5</accession>
<dbReference type="EMBL" id="BAABUK010000002">
    <property type="protein sequence ID" value="GAA5807671.1"/>
    <property type="molecule type" value="Genomic_DNA"/>
</dbReference>
<dbReference type="PROSITE" id="PS50305">
    <property type="entry name" value="SIRTUIN"/>
    <property type="match status" value="1"/>
</dbReference>
<dbReference type="Proteomes" id="UP001473302">
    <property type="component" value="Unassembled WGS sequence"/>
</dbReference>
<feature type="binding site" evidence="4">
    <location>
        <position position="155"/>
    </location>
    <ligand>
        <name>Zn(2+)</name>
        <dbReference type="ChEBI" id="CHEBI:29105"/>
    </ligand>
</feature>
<organism evidence="6 7">
    <name type="scientific">Mucor flavus</name>
    <dbReference type="NCBI Taxonomy" id="439312"/>
    <lineage>
        <taxon>Eukaryota</taxon>
        <taxon>Fungi</taxon>
        <taxon>Fungi incertae sedis</taxon>
        <taxon>Mucoromycota</taxon>
        <taxon>Mucoromycotina</taxon>
        <taxon>Mucoromycetes</taxon>
        <taxon>Mucorales</taxon>
        <taxon>Mucorineae</taxon>
        <taxon>Mucoraceae</taxon>
        <taxon>Mucor</taxon>
    </lineage>
</organism>
<dbReference type="PANTHER" id="PTHR11085">
    <property type="entry name" value="NAD-DEPENDENT PROTEIN DEACYLASE SIRTUIN-5, MITOCHONDRIAL-RELATED"/>
    <property type="match status" value="1"/>
</dbReference>
<name>A0ABP9YLD5_9FUNG</name>
<feature type="domain" description="Deacetylase sirtuin-type" evidence="5">
    <location>
        <begin position="29"/>
        <end position="306"/>
    </location>
</feature>
<evidence type="ECO:0000256" key="4">
    <source>
        <dbReference type="PROSITE-ProRule" id="PRU00236"/>
    </source>
</evidence>
<dbReference type="Gene3D" id="3.40.50.1220">
    <property type="entry name" value="TPP-binding domain"/>
    <property type="match status" value="1"/>
</dbReference>
<dbReference type="InterPro" id="IPR026590">
    <property type="entry name" value="Ssirtuin_cat_dom"/>
</dbReference>
<feature type="binding site" evidence="4">
    <location>
        <position position="152"/>
    </location>
    <ligand>
        <name>Zn(2+)</name>
        <dbReference type="ChEBI" id="CHEBI:29105"/>
    </ligand>
</feature>
<feature type="binding site" evidence="4">
    <location>
        <position position="210"/>
    </location>
    <ligand>
        <name>Zn(2+)</name>
        <dbReference type="ChEBI" id="CHEBI:29105"/>
    </ligand>
</feature>
<evidence type="ECO:0000256" key="2">
    <source>
        <dbReference type="ARBA" id="ARBA00022679"/>
    </source>
</evidence>
<evidence type="ECO:0000259" key="5">
    <source>
        <dbReference type="PROSITE" id="PS50305"/>
    </source>
</evidence>
<keyword evidence="4" id="KW-0479">Metal-binding</keyword>
<dbReference type="Gene3D" id="3.30.1600.10">
    <property type="entry name" value="SIR2/SIRT2 'Small Domain"/>
    <property type="match status" value="1"/>
</dbReference>
<dbReference type="InterPro" id="IPR026591">
    <property type="entry name" value="Sirtuin_cat_small_dom_sf"/>
</dbReference>
<keyword evidence="2" id="KW-0808">Transferase</keyword>
<gene>
    <name evidence="6" type="ORF">MFLAVUS_001042</name>
</gene>